<dbReference type="Pfam" id="PF13612">
    <property type="entry name" value="DDE_Tnp_1_3"/>
    <property type="match status" value="1"/>
</dbReference>
<dbReference type="AlphaFoldDB" id="A0A2A5T071"/>
<name>A0A2A5T071_9GAMM</name>
<reference evidence="3" key="1">
    <citation type="submission" date="2017-04" db="EMBL/GenBank/DDBJ databases">
        <title>Genome evolution of the luminous symbionts of deep sea anglerfish.</title>
        <authorList>
            <person name="Hendry T.A."/>
        </authorList>
    </citation>
    <scope>NUCLEOTIDE SEQUENCE [LARGE SCALE GENOMIC DNA]</scope>
</reference>
<dbReference type="InterPro" id="IPR025668">
    <property type="entry name" value="Tnp_DDE_dom"/>
</dbReference>
<gene>
    <name evidence="2" type="ORF">BTN49_3048</name>
</gene>
<evidence type="ECO:0000259" key="1">
    <source>
        <dbReference type="Pfam" id="PF13612"/>
    </source>
</evidence>
<feature type="domain" description="Transposase DDE" evidence="1">
    <location>
        <begin position="11"/>
        <end position="49"/>
    </location>
</feature>
<accession>A0A2A5T071</accession>
<proteinExistence type="predicted"/>
<dbReference type="Proteomes" id="UP000219020">
    <property type="component" value="Unassembled WGS sequence"/>
</dbReference>
<dbReference type="GeneID" id="66952576"/>
<dbReference type="EMBL" id="NBYY01000034">
    <property type="protein sequence ID" value="PCS21508.1"/>
    <property type="molecule type" value="Genomic_DNA"/>
</dbReference>
<protein>
    <submittedName>
        <fullName evidence="2">Mobile element protein</fullName>
    </submittedName>
</protein>
<evidence type="ECO:0000313" key="3">
    <source>
        <dbReference type="Proteomes" id="UP000219020"/>
    </source>
</evidence>
<comment type="caution">
    <text evidence="2">The sequence shown here is derived from an EMBL/GenBank/DDBJ whole genome shotgun (WGS) entry which is preliminary data.</text>
</comment>
<dbReference type="RefSeq" id="WP_241896511.1">
    <property type="nucleotide sequence ID" value="NZ_NBYY01000034.1"/>
</dbReference>
<organism evidence="2 3">
    <name type="scientific">Candidatus Enterovibrio escicola</name>
    <dbReference type="NCBI Taxonomy" id="1927127"/>
    <lineage>
        <taxon>Bacteria</taxon>
        <taxon>Pseudomonadati</taxon>
        <taxon>Pseudomonadota</taxon>
        <taxon>Gammaproteobacteria</taxon>
        <taxon>Vibrionales</taxon>
        <taxon>Vibrionaceae</taxon>
        <taxon>Enterovibrio</taxon>
    </lineage>
</organism>
<evidence type="ECO:0000313" key="2">
    <source>
        <dbReference type="EMBL" id="PCS21508.1"/>
    </source>
</evidence>
<keyword evidence="3" id="KW-1185">Reference proteome</keyword>
<sequence length="61" mass="7293">MKRGKGTMWWFYGDKDYISSSLEWELTDKGVILITDVKKNMKPKVMNKVLRFDMPVRHQTN</sequence>